<feature type="domain" description="VOC" evidence="1">
    <location>
        <begin position="32"/>
        <end position="153"/>
    </location>
</feature>
<evidence type="ECO:0000259" key="1">
    <source>
        <dbReference type="PROSITE" id="PS51819"/>
    </source>
</evidence>
<sequence length="155" mass="17724">MKIVLMLAFTVLLTIPYQKVMAQTEKKQKSAVLNHIAVYVSNLAEATAYYKTVFDLEQIPEPFHDDRHTWFTLGPAGQLHLIQGAKKSTVHDKNEHLCFSVADIDSFIAKLNTKKIAFEDWAGTINKVNLRVDGIKQIYFKDPDGHWLEVNDDHK</sequence>
<dbReference type="PROSITE" id="PS51819">
    <property type="entry name" value="VOC"/>
    <property type="match status" value="1"/>
</dbReference>
<dbReference type="InterPro" id="IPR004360">
    <property type="entry name" value="Glyas_Fos-R_dOase_dom"/>
</dbReference>
<organism evidence="2 3">
    <name type="scientific">Pedobacter metabolipauper</name>
    <dbReference type="NCBI Taxonomy" id="425513"/>
    <lineage>
        <taxon>Bacteria</taxon>
        <taxon>Pseudomonadati</taxon>
        <taxon>Bacteroidota</taxon>
        <taxon>Sphingobacteriia</taxon>
        <taxon>Sphingobacteriales</taxon>
        <taxon>Sphingobacteriaceae</taxon>
        <taxon>Pedobacter</taxon>
    </lineage>
</organism>
<dbReference type="PANTHER" id="PTHR47802:SF1">
    <property type="entry name" value="GLYOXALASE FAMILY PROTEIN, EXPRESSED"/>
    <property type="match status" value="1"/>
</dbReference>
<dbReference type="PANTHER" id="PTHR47802">
    <property type="entry name" value="GLYOXALASE FAMILY PROTEIN, EXPRESSED"/>
    <property type="match status" value="1"/>
</dbReference>
<dbReference type="GO" id="GO:0016829">
    <property type="term" value="F:lyase activity"/>
    <property type="evidence" value="ECO:0007669"/>
    <property type="project" value="UniProtKB-KW"/>
</dbReference>
<dbReference type="Pfam" id="PF00903">
    <property type="entry name" value="Glyoxalase"/>
    <property type="match status" value="1"/>
</dbReference>
<evidence type="ECO:0000313" key="3">
    <source>
        <dbReference type="Proteomes" id="UP000295620"/>
    </source>
</evidence>
<comment type="caution">
    <text evidence="2">The sequence shown here is derived from an EMBL/GenBank/DDBJ whole genome shotgun (WGS) entry which is preliminary data.</text>
</comment>
<keyword evidence="2" id="KW-0456">Lyase</keyword>
<keyword evidence="3" id="KW-1185">Reference proteome</keyword>
<gene>
    <name evidence="2" type="ORF">ATK78_3108</name>
</gene>
<protein>
    <submittedName>
        <fullName evidence="2">Lactoylglutathione lyase</fullName>
    </submittedName>
</protein>
<name>A0A4R6SWR8_9SPHI</name>
<dbReference type="EMBL" id="SNYC01000005">
    <property type="protein sequence ID" value="TDQ08592.1"/>
    <property type="molecule type" value="Genomic_DNA"/>
</dbReference>
<dbReference type="RefSeq" id="WP_243732542.1">
    <property type="nucleotide sequence ID" value="NZ_SNYC01000005.1"/>
</dbReference>
<dbReference type="InterPro" id="IPR037523">
    <property type="entry name" value="VOC_core"/>
</dbReference>
<proteinExistence type="predicted"/>
<dbReference type="Proteomes" id="UP000295620">
    <property type="component" value="Unassembled WGS sequence"/>
</dbReference>
<accession>A0A4R6SWR8</accession>
<dbReference type="SUPFAM" id="SSF54593">
    <property type="entry name" value="Glyoxalase/Bleomycin resistance protein/Dihydroxybiphenyl dioxygenase"/>
    <property type="match status" value="1"/>
</dbReference>
<evidence type="ECO:0000313" key="2">
    <source>
        <dbReference type="EMBL" id="TDQ08592.1"/>
    </source>
</evidence>
<dbReference type="Gene3D" id="3.10.180.10">
    <property type="entry name" value="2,3-Dihydroxybiphenyl 1,2-Dioxygenase, domain 1"/>
    <property type="match status" value="1"/>
</dbReference>
<dbReference type="AlphaFoldDB" id="A0A4R6SWR8"/>
<dbReference type="InterPro" id="IPR029068">
    <property type="entry name" value="Glyas_Bleomycin-R_OHBP_Dase"/>
</dbReference>
<reference evidence="2 3" key="1">
    <citation type="submission" date="2019-03" db="EMBL/GenBank/DDBJ databases">
        <title>Genomic Encyclopedia of Archaeal and Bacterial Type Strains, Phase II (KMG-II): from individual species to whole genera.</title>
        <authorList>
            <person name="Goeker M."/>
        </authorList>
    </citation>
    <scope>NUCLEOTIDE SEQUENCE [LARGE SCALE GENOMIC DNA]</scope>
    <source>
        <strain evidence="2 3">DSM 19035</strain>
    </source>
</reference>